<dbReference type="WBParaSite" id="PgR011_g154_t01">
    <property type="protein sequence ID" value="PgR011_g154_t01"/>
    <property type="gene ID" value="PgR011_g154"/>
</dbReference>
<keyword evidence="1" id="KW-1185">Reference proteome</keyword>
<sequence length="100" mass="11293">SSDHSCLWDRAVLCHPVHHSVRHSRTGHHGQDTLEVLADLEVLAVHPHLVARWALGVQGVLEVREALQCIQIQRRFLLLHPGPLDQLVLLGQLFLQDQLV</sequence>
<name>A0A915ANV4_PARUN</name>
<dbReference type="AlphaFoldDB" id="A0A915ANV4"/>
<evidence type="ECO:0000313" key="1">
    <source>
        <dbReference type="Proteomes" id="UP000887569"/>
    </source>
</evidence>
<dbReference type="Proteomes" id="UP000887569">
    <property type="component" value="Unplaced"/>
</dbReference>
<accession>A0A915ANV4</accession>
<reference evidence="2" key="1">
    <citation type="submission" date="2022-11" db="UniProtKB">
        <authorList>
            <consortium name="WormBaseParasite"/>
        </authorList>
    </citation>
    <scope>IDENTIFICATION</scope>
</reference>
<protein>
    <submittedName>
        <fullName evidence="2">Uncharacterized protein</fullName>
    </submittedName>
</protein>
<proteinExistence type="predicted"/>
<organism evidence="1 2">
    <name type="scientific">Parascaris univalens</name>
    <name type="common">Nematode worm</name>
    <dbReference type="NCBI Taxonomy" id="6257"/>
    <lineage>
        <taxon>Eukaryota</taxon>
        <taxon>Metazoa</taxon>
        <taxon>Ecdysozoa</taxon>
        <taxon>Nematoda</taxon>
        <taxon>Chromadorea</taxon>
        <taxon>Rhabditida</taxon>
        <taxon>Spirurina</taxon>
        <taxon>Ascaridomorpha</taxon>
        <taxon>Ascaridoidea</taxon>
        <taxon>Ascarididae</taxon>
        <taxon>Parascaris</taxon>
    </lineage>
</organism>
<evidence type="ECO:0000313" key="2">
    <source>
        <dbReference type="WBParaSite" id="PgR011_g154_t01"/>
    </source>
</evidence>